<accession>A0A2U3N6F5</accession>
<evidence type="ECO:0000256" key="1">
    <source>
        <dbReference type="SAM" id="MobiDB-lite"/>
    </source>
</evidence>
<organism evidence="3 4">
    <name type="scientific">Mycobacterium terramassiliense</name>
    <dbReference type="NCBI Taxonomy" id="1841859"/>
    <lineage>
        <taxon>Bacteria</taxon>
        <taxon>Bacillati</taxon>
        <taxon>Actinomycetota</taxon>
        <taxon>Actinomycetes</taxon>
        <taxon>Mycobacteriales</taxon>
        <taxon>Mycobacteriaceae</taxon>
        <taxon>Mycobacterium</taxon>
    </lineage>
</organism>
<keyword evidence="2" id="KW-1133">Transmembrane helix</keyword>
<dbReference type="AlphaFoldDB" id="A0A2U3N6F5"/>
<evidence type="ECO:0000313" key="4">
    <source>
        <dbReference type="Proteomes" id="UP000241595"/>
    </source>
</evidence>
<feature type="transmembrane region" description="Helical" evidence="2">
    <location>
        <begin position="41"/>
        <end position="62"/>
    </location>
</feature>
<feature type="region of interest" description="Disordered" evidence="1">
    <location>
        <begin position="1"/>
        <end position="29"/>
    </location>
</feature>
<dbReference type="Proteomes" id="UP000241595">
    <property type="component" value="Unassembled WGS sequence"/>
</dbReference>
<gene>
    <name evidence="3" type="ORF">MTAB308_573</name>
</gene>
<dbReference type="EMBL" id="FTRV01000009">
    <property type="protein sequence ID" value="SPM27098.1"/>
    <property type="molecule type" value="Genomic_DNA"/>
</dbReference>
<keyword evidence="4" id="KW-1185">Reference proteome</keyword>
<evidence type="ECO:0000256" key="2">
    <source>
        <dbReference type="SAM" id="Phobius"/>
    </source>
</evidence>
<sequence>MGTQPDPQQWPTAGPESPGVRGQTASDGPPTVEGFAARMSVSAGIVAAGLAVTGISTFLPFATESVKLFGETLGAREVPANGAAKFVVIALVVIAVGLAFPLLSGSQVVLGRLIGLSVVVGLLAGLTVVWFKTVAAENDKGLGVVELKPGFGLMVYGVAVIVTAVGVVRLWIERSKTQRRRG</sequence>
<protein>
    <submittedName>
        <fullName evidence="3">Mycobacterium terramassiliense ORFan</fullName>
    </submittedName>
</protein>
<evidence type="ECO:0000313" key="3">
    <source>
        <dbReference type="EMBL" id="SPM27098.1"/>
    </source>
</evidence>
<feature type="compositionally biased region" description="Polar residues" evidence="1">
    <location>
        <begin position="1"/>
        <end position="11"/>
    </location>
</feature>
<keyword evidence="2" id="KW-0812">Transmembrane</keyword>
<feature type="transmembrane region" description="Helical" evidence="2">
    <location>
        <begin position="151"/>
        <end position="172"/>
    </location>
</feature>
<keyword evidence="2" id="KW-0472">Membrane</keyword>
<proteinExistence type="predicted"/>
<name>A0A2U3N6F5_9MYCO</name>
<feature type="transmembrane region" description="Helical" evidence="2">
    <location>
        <begin position="82"/>
        <end position="103"/>
    </location>
</feature>
<reference evidence="3 4" key="1">
    <citation type="submission" date="2017-01" db="EMBL/GenBank/DDBJ databases">
        <authorList>
            <consortium name="Urmite Genomes"/>
        </authorList>
    </citation>
    <scope>NUCLEOTIDE SEQUENCE [LARGE SCALE GENOMIC DNA]</scope>
    <source>
        <strain evidence="3 4">AB308</strain>
    </source>
</reference>
<feature type="transmembrane region" description="Helical" evidence="2">
    <location>
        <begin position="110"/>
        <end position="131"/>
    </location>
</feature>